<dbReference type="GO" id="GO:0005737">
    <property type="term" value="C:cytoplasm"/>
    <property type="evidence" value="ECO:0007669"/>
    <property type="project" value="TreeGrafter"/>
</dbReference>
<dbReference type="SUPFAM" id="SSF111331">
    <property type="entry name" value="NAD kinase/diacylglycerol kinase-like"/>
    <property type="match status" value="1"/>
</dbReference>
<reference evidence="3" key="2">
    <citation type="journal article" date="2009" name="Genome Res.">
        <title>Comparative genomic analyses of the human fungal pathogens Coccidioides and their relatives.</title>
        <authorList>
            <person name="Sharpton T.J."/>
            <person name="Stajich J.E."/>
            <person name="Rounsley S.D."/>
            <person name="Gardner M.J."/>
            <person name="Wortman J.R."/>
            <person name="Jordar V.S."/>
            <person name="Maiti R."/>
            <person name="Kodira C.D."/>
            <person name="Neafsey D.E."/>
            <person name="Zeng Q."/>
            <person name="Hung C.-Y."/>
            <person name="McMahan C."/>
            <person name="Muszewska A."/>
            <person name="Grynberg M."/>
            <person name="Mandel M.A."/>
            <person name="Kellner E.M."/>
            <person name="Barker B.M."/>
            <person name="Galgiani J.N."/>
            <person name="Orbach M.J."/>
            <person name="Kirkland T.N."/>
            <person name="Cole G.T."/>
            <person name="Henn M.R."/>
            <person name="Birren B.W."/>
            <person name="Taylor J.W."/>
        </authorList>
    </citation>
    <scope>NUCLEOTIDE SEQUENCE [LARGE SCALE GENOMIC DNA]</scope>
    <source>
        <strain evidence="3">RMSCC 3488</strain>
    </source>
</reference>
<sequence>MSTFSHGSIDGRPVSFRLSEQSSSIDYKDLESKQTSSLPLNSVIATLPPAEGPDESTARILFLEHDNPNNLEVKLRCLEVSEIPGALWKSDQLVPPAHLALPADGDSNVHVVISTHSGTHAASLFFEHALKPLLSAISVTGYHVHKTQSTNSIIELSQAIFLPRAQAGIEQTIILLSGDGGLVDIIKVFSGVDENDSSDGKKFVPPRISLIPMGTGNAAANSTGLFKDATWGLSTLLRGKPRMLPLFQANFSPGSAYLTDEARRKEPLVSEFDRERSAAEVYGAVVLSWGMHASLVADSDTSHYRKFGAQRFQMAAKELLYPSDGSPTHQYCGRVTLIKKDPESGQAKEQVIDRECHMYVLATLVSQLEKGFTISPSSKPLDGQIHVVHFKPLSPDEAMGLMAKAYQGGQHVEDERVEYDAVERVRIQFNEDEETWRRVCVDGKVVIVEKGGWLEAKRSGRHLLDLMVPTWV</sequence>
<proteinExistence type="predicted"/>
<dbReference type="InterPro" id="IPR050187">
    <property type="entry name" value="Lipid_Phosphate_FormReg"/>
</dbReference>
<feature type="domain" description="DAGKc" evidence="1">
    <location>
        <begin position="104"/>
        <end position="253"/>
    </location>
</feature>
<dbReference type="EMBL" id="DS268111">
    <property type="protein sequence ID" value="KMM68800.1"/>
    <property type="molecule type" value="Genomic_DNA"/>
</dbReference>
<dbReference type="Gene3D" id="3.40.50.10330">
    <property type="entry name" value="Probable inorganic polyphosphate/atp-NAD kinase, domain 1"/>
    <property type="match status" value="1"/>
</dbReference>
<dbReference type="GO" id="GO:0016020">
    <property type="term" value="C:membrane"/>
    <property type="evidence" value="ECO:0007669"/>
    <property type="project" value="TreeGrafter"/>
</dbReference>
<organism evidence="2 3">
    <name type="scientific">Coccidioides posadasii RMSCC 3488</name>
    <dbReference type="NCBI Taxonomy" id="454284"/>
    <lineage>
        <taxon>Eukaryota</taxon>
        <taxon>Fungi</taxon>
        <taxon>Dikarya</taxon>
        <taxon>Ascomycota</taxon>
        <taxon>Pezizomycotina</taxon>
        <taxon>Eurotiomycetes</taxon>
        <taxon>Eurotiomycetidae</taxon>
        <taxon>Onygenales</taxon>
        <taxon>Onygenaceae</taxon>
        <taxon>Coccidioides</taxon>
    </lineage>
</organism>
<dbReference type="Gene3D" id="2.60.200.40">
    <property type="match status" value="1"/>
</dbReference>
<reference evidence="3" key="3">
    <citation type="journal article" date="2010" name="Genome Res.">
        <title>Population genomic sequencing of Coccidioides fungi reveals recent hybridization and transposon control.</title>
        <authorList>
            <person name="Neafsey D.E."/>
            <person name="Barker B.M."/>
            <person name="Sharpton T.J."/>
            <person name="Stajich J.E."/>
            <person name="Park D.J."/>
            <person name="Whiston E."/>
            <person name="Hung C.-Y."/>
            <person name="McMahan C."/>
            <person name="White J."/>
            <person name="Sykes S."/>
            <person name="Heiman D."/>
            <person name="Young S."/>
            <person name="Zeng Q."/>
            <person name="Abouelleil A."/>
            <person name="Aftuck L."/>
            <person name="Bessette D."/>
            <person name="Brown A."/>
            <person name="FitzGerald M."/>
            <person name="Lui A."/>
            <person name="Macdonald J.P."/>
            <person name="Priest M."/>
            <person name="Orbach M.J."/>
            <person name="Galgiani J.N."/>
            <person name="Kirkland T.N."/>
            <person name="Cole G.T."/>
            <person name="Birren B.W."/>
            <person name="Henn M.R."/>
            <person name="Taylor J.W."/>
            <person name="Rounsley S.D."/>
        </authorList>
    </citation>
    <scope>NUCLEOTIDE SEQUENCE [LARGE SCALE GENOMIC DNA]</scope>
    <source>
        <strain evidence="3">RMSCC 3488</strain>
    </source>
</reference>
<dbReference type="OrthoDB" id="3853857at2759"/>
<evidence type="ECO:0000313" key="2">
    <source>
        <dbReference type="EMBL" id="KMM68800.1"/>
    </source>
</evidence>
<dbReference type="Proteomes" id="UP000054567">
    <property type="component" value="Unassembled WGS sequence"/>
</dbReference>
<protein>
    <recommendedName>
        <fullName evidence="1">DAGKc domain-containing protein</fullName>
    </recommendedName>
</protein>
<dbReference type="InterPro" id="IPR001206">
    <property type="entry name" value="Diacylglycerol_kinase_cat_dom"/>
</dbReference>
<dbReference type="PANTHER" id="PTHR12358">
    <property type="entry name" value="SPHINGOSINE KINASE"/>
    <property type="match status" value="1"/>
</dbReference>
<dbReference type="VEuPathDB" id="FungiDB:CPAG_05124"/>
<evidence type="ECO:0000313" key="3">
    <source>
        <dbReference type="Proteomes" id="UP000054567"/>
    </source>
</evidence>
<dbReference type="PROSITE" id="PS50146">
    <property type="entry name" value="DAGK"/>
    <property type="match status" value="1"/>
</dbReference>
<evidence type="ECO:0000259" key="1">
    <source>
        <dbReference type="PROSITE" id="PS50146"/>
    </source>
</evidence>
<dbReference type="GO" id="GO:0046512">
    <property type="term" value="P:sphingosine biosynthetic process"/>
    <property type="evidence" value="ECO:0007669"/>
    <property type="project" value="TreeGrafter"/>
</dbReference>
<dbReference type="PANTHER" id="PTHR12358:SF108">
    <property type="entry name" value="DAGKC DOMAIN-CONTAINING PROTEIN"/>
    <property type="match status" value="1"/>
</dbReference>
<dbReference type="InterPro" id="IPR016064">
    <property type="entry name" value="NAD/diacylglycerol_kinase_sf"/>
</dbReference>
<name>A0A0J6FHF5_COCPO</name>
<dbReference type="InterPro" id="IPR017438">
    <property type="entry name" value="ATP-NAD_kinase_N"/>
</dbReference>
<dbReference type="Pfam" id="PF00781">
    <property type="entry name" value="DAGK_cat"/>
    <property type="match status" value="1"/>
</dbReference>
<dbReference type="AlphaFoldDB" id="A0A0J6FHF5"/>
<reference evidence="2 3" key="1">
    <citation type="submission" date="2007-06" db="EMBL/GenBank/DDBJ databases">
        <title>The Genome Sequence of Coccidioides posadasii RMSCC_3488.</title>
        <authorList>
            <consortium name="Coccidioides Genome Resources Consortium"/>
            <consortium name="The Broad Institute Genome Sequencing Platform"/>
            <person name="Henn M.R."/>
            <person name="Sykes S."/>
            <person name="Young S."/>
            <person name="Jaffe D."/>
            <person name="Berlin A."/>
            <person name="Alvarez P."/>
            <person name="Butler J."/>
            <person name="Gnerre S."/>
            <person name="Grabherr M."/>
            <person name="Mauceli E."/>
            <person name="Brockman W."/>
            <person name="Kodira C."/>
            <person name="Alvarado L."/>
            <person name="Zeng Q."/>
            <person name="Crawford M."/>
            <person name="Antoine C."/>
            <person name="Devon K."/>
            <person name="Galgiani J."/>
            <person name="Orsborn K."/>
            <person name="Lewis M.L."/>
            <person name="Nusbaum C."/>
            <person name="Galagan J."/>
            <person name="Birren B."/>
        </authorList>
    </citation>
    <scope>NUCLEOTIDE SEQUENCE [LARGE SCALE GENOMIC DNA]</scope>
    <source>
        <strain evidence="2 3">RMSCC 3488</strain>
    </source>
</reference>
<gene>
    <name evidence="2" type="ORF">CPAG_05124</name>
</gene>
<accession>A0A0J6FHF5</accession>
<dbReference type="GO" id="GO:0001727">
    <property type="term" value="F:lipid kinase activity"/>
    <property type="evidence" value="ECO:0007669"/>
    <property type="project" value="TreeGrafter"/>
</dbReference>